<comment type="similarity">
    <text evidence="2 12">Belongs to the taffazin family.</text>
</comment>
<dbReference type="GO" id="GO:0035965">
    <property type="term" value="P:cardiolipin acyl-chain remodeling"/>
    <property type="evidence" value="ECO:0007669"/>
    <property type="project" value="TreeGrafter"/>
</dbReference>
<name>A0A067PSS2_9AGAM</name>
<comment type="catalytic activity">
    <reaction evidence="11">
        <text>1'-[1,2-diacyl-sn-glycero-3-phospho],3'-[1-acyl-sn-glycero-3-phospho]-glycerol + a 1,2-diacyl-sn-glycero-3-phosphocholine = a cardiolipin + a 1-acyl-sn-glycero-3-phosphocholine</text>
        <dbReference type="Rhea" id="RHEA:33731"/>
        <dbReference type="ChEBI" id="CHEBI:57643"/>
        <dbReference type="ChEBI" id="CHEBI:58168"/>
        <dbReference type="ChEBI" id="CHEBI:62237"/>
        <dbReference type="ChEBI" id="CHEBI:64743"/>
    </reaction>
    <physiologicalReaction direction="left-to-right" evidence="11">
        <dbReference type="Rhea" id="RHEA:33732"/>
    </physiologicalReaction>
    <physiologicalReaction direction="right-to-left" evidence="11">
        <dbReference type="Rhea" id="RHEA:33733"/>
    </physiologicalReaction>
</comment>
<gene>
    <name evidence="15" type="ORF">JAAARDRAFT_155484</name>
</gene>
<dbReference type="HOGENOM" id="CLU_046747_0_1_1"/>
<sequence length="315" mass="34595">MSGGLSRATVTAVALTCKAFLNLGYCASVTVNGLPILLDAMNSDERNKGRGIVTVANHLSTLDDPLVWGLLPWRSYLKERTTRWALGASDIMFTNPFFSTFFRHGQVLETFRGNGIYQEAVDVAIEKLNQGGWVHLFGEGKVMQPDEYPEVDGIVRLKRFKWGIGRILMETNKPPLIIPMWLTGFDKLMPEGRPTPSKFIPRPNVHLSVTFGQPVPAEELTAAPSTLGPTNPTPDNSSDKPRIVHGSHRVPHGDGWMGQAVLRSSVGLRGEIDEKILERSEELARVRSEVTAIIQRDVESLGRSVSGDKLGKGGS</sequence>
<dbReference type="OrthoDB" id="193467at2759"/>
<evidence type="ECO:0000259" key="14">
    <source>
        <dbReference type="SMART" id="SM00563"/>
    </source>
</evidence>
<evidence type="ECO:0000256" key="13">
    <source>
        <dbReference type="SAM" id="MobiDB-lite"/>
    </source>
</evidence>
<feature type="compositionally biased region" description="Polar residues" evidence="13">
    <location>
        <begin position="223"/>
        <end position="236"/>
    </location>
</feature>
<dbReference type="SMART" id="SM00563">
    <property type="entry name" value="PlsC"/>
    <property type="match status" value="1"/>
</dbReference>
<reference evidence="16" key="1">
    <citation type="journal article" date="2014" name="Proc. Natl. Acad. Sci. U.S.A.">
        <title>Extensive sampling of basidiomycete genomes demonstrates inadequacy of the white-rot/brown-rot paradigm for wood decay fungi.</title>
        <authorList>
            <person name="Riley R."/>
            <person name="Salamov A.A."/>
            <person name="Brown D.W."/>
            <person name="Nagy L.G."/>
            <person name="Floudas D."/>
            <person name="Held B.W."/>
            <person name="Levasseur A."/>
            <person name="Lombard V."/>
            <person name="Morin E."/>
            <person name="Otillar R."/>
            <person name="Lindquist E.A."/>
            <person name="Sun H."/>
            <person name="LaButti K.M."/>
            <person name="Schmutz J."/>
            <person name="Jabbour D."/>
            <person name="Luo H."/>
            <person name="Baker S.E."/>
            <person name="Pisabarro A.G."/>
            <person name="Walton J.D."/>
            <person name="Blanchette R.A."/>
            <person name="Henrissat B."/>
            <person name="Martin F."/>
            <person name="Cullen D."/>
            <person name="Hibbett D.S."/>
            <person name="Grigoriev I.V."/>
        </authorList>
    </citation>
    <scope>NUCLEOTIDE SEQUENCE [LARGE SCALE GENOMIC DNA]</scope>
    <source>
        <strain evidence="16">MUCL 33604</strain>
    </source>
</reference>
<evidence type="ECO:0000256" key="1">
    <source>
        <dbReference type="ARBA" id="ARBA00004137"/>
    </source>
</evidence>
<organism evidence="15 16">
    <name type="scientific">Jaapia argillacea MUCL 33604</name>
    <dbReference type="NCBI Taxonomy" id="933084"/>
    <lineage>
        <taxon>Eukaryota</taxon>
        <taxon>Fungi</taxon>
        <taxon>Dikarya</taxon>
        <taxon>Basidiomycota</taxon>
        <taxon>Agaricomycotina</taxon>
        <taxon>Agaricomycetes</taxon>
        <taxon>Agaricomycetidae</taxon>
        <taxon>Jaapiales</taxon>
        <taxon>Jaapiaceae</taxon>
        <taxon>Jaapia</taxon>
    </lineage>
</organism>
<keyword evidence="3" id="KW-0808">Transferase</keyword>
<dbReference type="GO" id="GO:0007007">
    <property type="term" value="P:inner mitochondrial membrane organization"/>
    <property type="evidence" value="ECO:0007669"/>
    <property type="project" value="TreeGrafter"/>
</dbReference>
<keyword evidence="8" id="KW-0472">Membrane</keyword>
<evidence type="ECO:0000256" key="3">
    <source>
        <dbReference type="ARBA" id="ARBA00022679"/>
    </source>
</evidence>
<dbReference type="AlphaFoldDB" id="A0A067PSS2"/>
<dbReference type="InterPro" id="IPR000872">
    <property type="entry name" value="Tafazzin"/>
</dbReference>
<evidence type="ECO:0000256" key="11">
    <source>
        <dbReference type="ARBA" id="ARBA00047906"/>
    </source>
</evidence>
<evidence type="ECO:0000256" key="8">
    <source>
        <dbReference type="ARBA" id="ARBA00023136"/>
    </source>
</evidence>
<dbReference type="PANTHER" id="PTHR12497:SF0">
    <property type="entry name" value="TAFAZZIN"/>
    <property type="match status" value="1"/>
</dbReference>
<evidence type="ECO:0000313" key="16">
    <source>
        <dbReference type="Proteomes" id="UP000027265"/>
    </source>
</evidence>
<evidence type="ECO:0000256" key="9">
    <source>
        <dbReference type="ARBA" id="ARBA00023315"/>
    </source>
</evidence>
<evidence type="ECO:0000256" key="7">
    <source>
        <dbReference type="ARBA" id="ARBA00023128"/>
    </source>
</evidence>
<accession>A0A067PSS2</accession>
<feature type="domain" description="Phospholipid/glycerol acyltransferase" evidence="14">
    <location>
        <begin position="52"/>
        <end position="185"/>
    </location>
</feature>
<evidence type="ECO:0000256" key="4">
    <source>
        <dbReference type="ARBA" id="ARBA00022787"/>
    </source>
</evidence>
<evidence type="ECO:0000256" key="10">
    <source>
        <dbReference type="ARBA" id="ARBA00024323"/>
    </source>
</evidence>
<dbReference type="InterPro" id="IPR002123">
    <property type="entry name" value="Plipid/glycerol_acylTrfase"/>
</dbReference>
<keyword evidence="9" id="KW-0012">Acyltransferase</keyword>
<keyword evidence="4" id="KW-1000">Mitochondrion outer membrane</keyword>
<proteinExistence type="inferred from homology"/>
<keyword evidence="7" id="KW-0496">Mitochondrion</keyword>
<dbReference type="GO" id="GO:0047184">
    <property type="term" value="F:1-acylglycerophosphocholine O-acyltransferase activity"/>
    <property type="evidence" value="ECO:0007669"/>
    <property type="project" value="TreeGrafter"/>
</dbReference>
<dbReference type="Proteomes" id="UP000027265">
    <property type="component" value="Unassembled WGS sequence"/>
</dbReference>
<evidence type="ECO:0000256" key="2">
    <source>
        <dbReference type="ARBA" id="ARBA00010524"/>
    </source>
</evidence>
<keyword evidence="16" id="KW-1185">Reference proteome</keyword>
<keyword evidence="5" id="KW-0999">Mitochondrion inner membrane</keyword>
<dbReference type="GO" id="GO:0005743">
    <property type="term" value="C:mitochondrial inner membrane"/>
    <property type="evidence" value="ECO:0007669"/>
    <property type="project" value="UniProtKB-SubCell"/>
</dbReference>
<dbReference type="GO" id="GO:0005741">
    <property type="term" value="C:mitochondrial outer membrane"/>
    <property type="evidence" value="ECO:0007669"/>
    <property type="project" value="UniProtKB-SubCell"/>
</dbReference>
<evidence type="ECO:0000256" key="6">
    <source>
        <dbReference type="ARBA" id="ARBA00023098"/>
    </source>
</evidence>
<dbReference type="EMBL" id="KL197718">
    <property type="protein sequence ID" value="KDQ57868.1"/>
    <property type="molecule type" value="Genomic_DNA"/>
</dbReference>
<dbReference type="Pfam" id="PF01553">
    <property type="entry name" value="Acyltransferase"/>
    <property type="match status" value="1"/>
</dbReference>
<evidence type="ECO:0000256" key="12">
    <source>
        <dbReference type="RuleBase" id="RU365062"/>
    </source>
</evidence>
<feature type="region of interest" description="Disordered" evidence="13">
    <location>
        <begin position="221"/>
        <end position="256"/>
    </location>
</feature>
<dbReference type="PANTHER" id="PTHR12497">
    <property type="entry name" value="TAZ PROTEIN TAFAZZIN"/>
    <property type="match status" value="1"/>
</dbReference>
<dbReference type="PRINTS" id="PR00979">
    <property type="entry name" value="TAFAZZIN"/>
</dbReference>
<keyword evidence="6" id="KW-0443">Lipid metabolism</keyword>
<dbReference type="InParanoid" id="A0A067PSS2"/>
<dbReference type="SUPFAM" id="SSF69593">
    <property type="entry name" value="Glycerol-3-phosphate (1)-acyltransferase"/>
    <property type="match status" value="1"/>
</dbReference>
<evidence type="ECO:0000256" key="5">
    <source>
        <dbReference type="ARBA" id="ARBA00022792"/>
    </source>
</evidence>
<dbReference type="STRING" id="933084.A0A067PSS2"/>
<dbReference type="CDD" id="cd07989">
    <property type="entry name" value="LPLAT_AGPAT-like"/>
    <property type="match status" value="1"/>
</dbReference>
<protein>
    <recommendedName>
        <fullName evidence="12">Tafazzin family protein</fullName>
    </recommendedName>
</protein>
<evidence type="ECO:0000313" key="15">
    <source>
        <dbReference type="EMBL" id="KDQ57868.1"/>
    </source>
</evidence>
<comment type="subcellular location">
    <subcellularLocation>
        <location evidence="1">Mitochondrion inner membrane</location>
        <topology evidence="1">Peripheral membrane protein</topology>
        <orientation evidence="1">Intermembrane side</orientation>
    </subcellularLocation>
    <subcellularLocation>
        <location evidence="10">Mitochondrion outer membrane</location>
        <topology evidence="10">Peripheral membrane protein</topology>
        <orientation evidence="10">Intermembrane side</orientation>
    </subcellularLocation>
</comment>